<dbReference type="EMBL" id="BMCP01000002">
    <property type="protein sequence ID" value="GGE41063.1"/>
    <property type="molecule type" value="Genomic_DNA"/>
</dbReference>
<gene>
    <name evidence="1" type="ORF">GCM10007276_18080</name>
</gene>
<dbReference type="PANTHER" id="PTHR10443:SF12">
    <property type="entry name" value="DIPEPTIDASE"/>
    <property type="match status" value="1"/>
</dbReference>
<keyword evidence="2" id="KW-1185">Reference proteome</keyword>
<dbReference type="GO" id="GO:0070573">
    <property type="term" value="F:metallodipeptidase activity"/>
    <property type="evidence" value="ECO:0007669"/>
    <property type="project" value="InterPro"/>
</dbReference>
<protein>
    <recommendedName>
        <fullName evidence="3">Membrane dipeptidase</fullName>
    </recommendedName>
</protein>
<reference evidence="1" key="2">
    <citation type="submission" date="2020-09" db="EMBL/GenBank/DDBJ databases">
        <authorList>
            <person name="Sun Q."/>
            <person name="Sedlacek I."/>
        </authorList>
    </citation>
    <scope>NUCLEOTIDE SEQUENCE</scope>
    <source>
        <strain evidence="1">CCM 7684</strain>
    </source>
</reference>
<dbReference type="RefSeq" id="WP_188409416.1">
    <property type="nucleotide sequence ID" value="NZ_BMCP01000002.1"/>
</dbReference>
<dbReference type="GO" id="GO:0006508">
    <property type="term" value="P:proteolysis"/>
    <property type="evidence" value="ECO:0007669"/>
    <property type="project" value="InterPro"/>
</dbReference>
<dbReference type="AlphaFoldDB" id="A0A8J2VXW3"/>
<dbReference type="Proteomes" id="UP000602745">
    <property type="component" value="Unassembled WGS sequence"/>
</dbReference>
<evidence type="ECO:0000313" key="1">
    <source>
        <dbReference type="EMBL" id="GGE41063.1"/>
    </source>
</evidence>
<evidence type="ECO:0000313" key="2">
    <source>
        <dbReference type="Proteomes" id="UP000602745"/>
    </source>
</evidence>
<reference evidence="1" key="1">
    <citation type="journal article" date="2014" name="Int. J. Syst. Evol. Microbiol.">
        <title>Complete genome sequence of Corynebacterium casei LMG S-19264T (=DSM 44701T), isolated from a smear-ripened cheese.</title>
        <authorList>
            <consortium name="US DOE Joint Genome Institute (JGI-PGF)"/>
            <person name="Walter F."/>
            <person name="Albersmeier A."/>
            <person name="Kalinowski J."/>
            <person name="Ruckert C."/>
        </authorList>
    </citation>
    <scope>NUCLEOTIDE SEQUENCE</scope>
    <source>
        <strain evidence="1">CCM 7684</strain>
    </source>
</reference>
<accession>A0A8J2VXW3</accession>
<comment type="caution">
    <text evidence="1">The sequence shown here is derived from an EMBL/GenBank/DDBJ whole genome shotgun (WGS) entry which is preliminary data.</text>
</comment>
<organism evidence="1 2">
    <name type="scientific">Agaricicola taiwanensis</name>
    <dbReference type="NCBI Taxonomy" id="591372"/>
    <lineage>
        <taxon>Bacteria</taxon>
        <taxon>Pseudomonadati</taxon>
        <taxon>Pseudomonadota</taxon>
        <taxon>Alphaproteobacteria</taxon>
        <taxon>Rhodobacterales</taxon>
        <taxon>Paracoccaceae</taxon>
        <taxon>Agaricicola</taxon>
    </lineage>
</organism>
<evidence type="ECO:0008006" key="3">
    <source>
        <dbReference type="Google" id="ProtNLM"/>
    </source>
</evidence>
<dbReference type="InterPro" id="IPR032466">
    <property type="entry name" value="Metal_Hydrolase"/>
</dbReference>
<dbReference type="PANTHER" id="PTHR10443">
    <property type="entry name" value="MICROSOMAL DIPEPTIDASE"/>
    <property type="match status" value="1"/>
</dbReference>
<dbReference type="Gene3D" id="3.20.20.140">
    <property type="entry name" value="Metal-dependent hydrolases"/>
    <property type="match status" value="1"/>
</dbReference>
<dbReference type="PROSITE" id="PS51365">
    <property type="entry name" value="RENAL_DIPEPTIDASE_2"/>
    <property type="match status" value="1"/>
</dbReference>
<proteinExistence type="predicted"/>
<dbReference type="Pfam" id="PF01244">
    <property type="entry name" value="Peptidase_M19"/>
    <property type="match status" value="1"/>
</dbReference>
<sequence length="324" mass="36172">MAQSNLHESAIVFDGLIVSKWGRPVFEHMREGGLTAANCTVCIWEGTRDTLLNIAQWKRWFDEHGDIIMPCRSVADIRRAKELGKVGIVLGWQNSSGIEDRLDLLPIFKDLGVGFIQLTYNTQNYVASGCWEKHDGGLSQFGERFISEMNRVGIVVDLSHVGARSASDAIRVAAKPCAYTHICPAGLFDHPRNKTDAQLREMIDSGGFVGIAAYAPFMRNKGDSGLDDVVDLFDYVINVCGEENVGIGTDFTEGQDEAFFNWIRLDKGYGQRIVPSHGTAPTVKGFNSPSNYPALTAAMERRWPERRVRAILGENWLNFLERVW</sequence>
<dbReference type="InterPro" id="IPR008257">
    <property type="entry name" value="Pept_M19"/>
</dbReference>
<dbReference type="SUPFAM" id="SSF51556">
    <property type="entry name" value="Metallo-dependent hydrolases"/>
    <property type="match status" value="1"/>
</dbReference>
<name>A0A8J2VXW3_9RHOB</name>